<organism evidence="9 10">
    <name type="scientific">Desulfosarcina widdelii</name>
    <dbReference type="NCBI Taxonomy" id="947919"/>
    <lineage>
        <taxon>Bacteria</taxon>
        <taxon>Pseudomonadati</taxon>
        <taxon>Thermodesulfobacteriota</taxon>
        <taxon>Desulfobacteria</taxon>
        <taxon>Desulfobacterales</taxon>
        <taxon>Desulfosarcinaceae</taxon>
        <taxon>Desulfosarcina</taxon>
    </lineage>
</organism>
<evidence type="ECO:0000313" key="9">
    <source>
        <dbReference type="EMBL" id="BBO78792.1"/>
    </source>
</evidence>
<keyword evidence="2" id="KW-1003">Cell membrane</keyword>
<keyword evidence="5" id="KW-0560">Oxidoreductase</keyword>
<feature type="domain" description="NarG-like" evidence="8">
    <location>
        <begin position="98"/>
        <end position="288"/>
    </location>
</feature>
<keyword evidence="3 7" id="KW-0812">Transmembrane</keyword>
<dbReference type="NCBIfam" id="NF038037">
    <property type="entry name" value="cytob_DsrM"/>
    <property type="match status" value="1"/>
</dbReference>
<evidence type="ECO:0000259" key="8">
    <source>
        <dbReference type="Pfam" id="PF02665"/>
    </source>
</evidence>
<gene>
    <name evidence="9" type="ORF">DSCW_62090</name>
</gene>
<dbReference type="EMBL" id="AP021875">
    <property type="protein sequence ID" value="BBO78792.1"/>
    <property type="molecule type" value="Genomic_DNA"/>
</dbReference>
<comment type="subcellular location">
    <subcellularLocation>
        <location evidence="1">Cell membrane</location>
        <topology evidence="1">Multi-pass membrane protein</topology>
    </subcellularLocation>
</comment>
<proteinExistence type="predicted"/>
<name>A0A5K7Z9U2_9BACT</name>
<dbReference type="RefSeq" id="WP_155307390.1">
    <property type="nucleotide sequence ID" value="NZ_AP021875.1"/>
</dbReference>
<keyword evidence="4 7" id="KW-1133">Transmembrane helix</keyword>
<reference evidence="9 10" key="1">
    <citation type="submission" date="2019-11" db="EMBL/GenBank/DDBJ databases">
        <title>Comparative genomics of hydrocarbon-degrading Desulfosarcina strains.</title>
        <authorList>
            <person name="Watanabe M."/>
            <person name="Kojima H."/>
            <person name="Fukui M."/>
        </authorList>
    </citation>
    <scope>NUCLEOTIDE SEQUENCE [LARGE SCALE GENOMIC DNA]</scope>
    <source>
        <strain evidence="9 10">PP31</strain>
    </source>
</reference>
<evidence type="ECO:0000256" key="6">
    <source>
        <dbReference type="ARBA" id="ARBA00023136"/>
    </source>
</evidence>
<dbReference type="InterPro" id="IPR036197">
    <property type="entry name" value="NarG-like_sf"/>
</dbReference>
<feature type="transmembrane region" description="Helical" evidence="7">
    <location>
        <begin position="220"/>
        <end position="237"/>
    </location>
</feature>
<protein>
    <submittedName>
        <fullName evidence="9">Nitrate reductase subunit gamma</fullName>
    </submittedName>
</protein>
<evidence type="ECO:0000256" key="3">
    <source>
        <dbReference type="ARBA" id="ARBA00022692"/>
    </source>
</evidence>
<evidence type="ECO:0000256" key="4">
    <source>
        <dbReference type="ARBA" id="ARBA00022989"/>
    </source>
</evidence>
<evidence type="ECO:0000256" key="2">
    <source>
        <dbReference type="ARBA" id="ARBA00022475"/>
    </source>
</evidence>
<feature type="transmembrane region" description="Helical" evidence="7">
    <location>
        <begin position="126"/>
        <end position="147"/>
    </location>
</feature>
<dbReference type="Pfam" id="PF02665">
    <property type="entry name" value="Nitrate_red_gam"/>
    <property type="match status" value="1"/>
</dbReference>
<evidence type="ECO:0000313" key="10">
    <source>
        <dbReference type="Proteomes" id="UP000427769"/>
    </source>
</evidence>
<dbReference type="GO" id="GO:0005886">
    <property type="term" value="C:plasma membrane"/>
    <property type="evidence" value="ECO:0007669"/>
    <property type="project" value="UniProtKB-SubCell"/>
</dbReference>
<dbReference type="SUPFAM" id="SSF103501">
    <property type="entry name" value="Respiratory nitrate reductase 1 gamma chain"/>
    <property type="match status" value="1"/>
</dbReference>
<dbReference type="OrthoDB" id="9769404at2"/>
<feature type="transmembrane region" description="Helical" evidence="7">
    <location>
        <begin position="6"/>
        <end position="22"/>
    </location>
</feature>
<dbReference type="Gene3D" id="1.20.950.20">
    <property type="entry name" value="Transmembrane di-heme cytochromes, Chain C"/>
    <property type="match status" value="1"/>
</dbReference>
<keyword evidence="6 7" id="KW-0472">Membrane</keyword>
<evidence type="ECO:0000256" key="1">
    <source>
        <dbReference type="ARBA" id="ARBA00004651"/>
    </source>
</evidence>
<feature type="transmembrane region" description="Helical" evidence="7">
    <location>
        <begin position="179"/>
        <end position="200"/>
    </location>
</feature>
<dbReference type="InterPro" id="IPR023234">
    <property type="entry name" value="NarG-like_domain"/>
</dbReference>
<dbReference type="AlphaFoldDB" id="A0A5K7Z9U2"/>
<accession>A0A5K7Z9U2</accession>
<sequence>MNKNYMVSLIAVIVLFLIAYVGTQQGAGLQIIFGIVVPYLAVALFIVGFARRVIGWSRSAVPFRITTTCGQQPSLPWFKQAKIDNPSTTFGVIVRMFLEIVCFRSLFRNTRMKLMGGTKMTHQLELFLWIGALAFHYAFFAVVVRHLRFFTEPVPFFVTLTEQVDAFMRIEVLYDVVQAGLPGVFLSGLVLLAATFYLFLRRIFIPQVRYISLANDFFPLFLIMGIALSGIFMRYFTKVDIVAIKELTMGLATFRPTIPDGVSGLFFAHMFLVSILLAYFPFSKLMHLGGVFLSPTRNMTANSRQVRHVNPWNYPVKVHTYEEYEDDFREKMVEAGLPVDKMPEEQA</sequence>
<dbReference type="Proteomes" id="UP000427769">
    <property type="component" value="Chromosome"/>
</dbReference>
<dbReference type="InterPro" id="IPR047660">
    <property type="entry name" value="DsrM"/>
</dbReference>
<feature type="transmembrane region" description="Helical" evidence="7">
    <location>
        <begin position="257"/>
        <end position="280"/>
    </location>
</feature>
<evidence type="ECO:0000256" key="5">
    <source>
        <dbReference type="ARBA" id="ARBA00023002"/>
    </source>
</evidence>
<dbReference type="GO" id="GO:0016491">
    <property type="term" value="F:oxidoreductase activity"/>
    <property type="evidence" value="ECO:0007669"/>
    <property type="project" value="UniProtKB-KW"/>
</dbReference>
<feature type="transmembrane region" description="Helical" evidence="7">
    <location>
        <begin position="29"/>
        <end position="50"/>
    </location>
</feature>
<evidence type="ECO:0000256" key="7">
    <source>
        <dbReference type="SAM" id="Phobius"/>
    </source>
</evidence>
<dbReference type="KEGG" id="dwd:DSCW_62090"/>
<keyword evidence="10" id="KW-1185">Reference proteome</keyword>